<dbReference type="PROSITE" id="PS50853">
    <property type="entry name" value="FN3"/>
    <property type="match status" value="1"/>
</dbReference>
<dbReference type="GO" id="GO:0042098">
    <property type="term" value="P:T cell proliferation"/>
    <property type="evidence" value="ECO:0000318"/>
    <property type="project" value="GO_Central"/>
</dbReference>
<evidence type="ECO:0000313" key="2">
    <source>
        <dbReference type="RefSeq" id="XP_021335625.3"/>
    </source>
</evidence>
<sequence>MEMRLVVLFLVVSVSLTEAAGCIPTTKPQCYKKSTNPDDDFYCEWDDPNPKENQTYTLYIWDSGKKSVLYMNTGNQSKKFIPLEELGVISSKTDIWVQTQVRNLTCNSSKISVILNCSVKYSKPNIASMERSAGNLFLSLDEPKDNKSVIYEIRWRERGSEWQNATFETKENTYKDLYTLHLHNRTVYQIQLRRQAKLHSLQCNDSHSLWSDWSALTDIPLEIHIPPVLHLDEKVWSNGTRDIKITWAATSAEETIGGVTYNMNLSVWSCGKPKRIQLSTLNQTFDISVTYSNASISIIATNKVGRSAPKKIIIPPVKHRNECVTFTNITKAKKRCLEWYKMEDGEILPNSVKKSKDKLIKHIKNEVQKFVRHYYILHIFSKQHQTAEMCPFYSIEGAPIKGPGGVNTTDLTHESVVLNWRHIPMAEQRGFLKHYIIWISGHGKTKLHKVPADKTSFLIKNLHPGTSYTISIAGKTIAGKGPNTTVNTETHSKEKGLSWQDQTILSVCVVAFLCTFICSFAARRFKRKLCPVVPSPVVDAAEFIYPQDQQDLSQITEEVHEFVLLLRQELNKSTENVAPGQSTILQNFGLVVFEEEEEEGEEGEVTDLSFMKSCFYPNPSYRGKTLQLPENFHLTDSPIKDNDTESTYRNGLFFETKVQECDKTSL</sequence>
<dbReference type="GO" id="GO:0045523">
    <property type="term" value="F:interleukin-27 receptor binding"/>
    <property type="evidence" value="ECO:0000318"/>
    <property type="project" value="GO_Central"/>
</dbReference>
<dbReference type="InterPro" id="IPR013783">
    <property type="entry name" value="Ig-like_fold"/>
</dbReference>
<dbReference type="CTD" id="3594"/>
<gene>
    <name evidence="2 3" type="primary">il12rb1</name>
</gene>
<dbReference type="PANTHER" id="PTHR48483:SF1">
    <property type="entry name" value="INTERLEUKIN-12 RECEPTOR SUBUNIT BETA-1-RELATED"/>
    <property type="match status" value="1"/>
</dbReference>
<dbReference type="Proteomes" id="UP000000437">
    <property type="component" value="Chromosome 11"/>
</dbReference>
<evidence type="ECO:0000313" key="1">
    <source>
        <dbReference type="Proteomes" id="UP000000437"/>
    </source>
</evidence>
<proteinExistence type="predicted"/>
<dbReference type="RefSeq" id="XP_021335625.3">
    <property type="nucleotide sequence ID" value="XM_021479950.3"/>
</dbReference>
<dbReference type="SMART" id="SM00060">
    <property type="entry name" value="FN3"/>
    <property type="match status" value="1"/>
</dbReference>
<dbReference type="AGR" id="ZFIN:ZDB-GENE-141216-261"/>
<dbReference type="InterPro" id="IPR003961">
    <property type="entry name" value="FN3_dom"/>
</dbReference>
<dbReference type="ZFIN" id="ZDB-GENE-141216-261">
    <property type="gene designation" value="il12rb1"/>
</dbReference>
<keyword evidence="1" id="KW-1185">Reference proteome</keyword>
<evidence type="ECO:0000313" key="3">
    <source>
        <dbReference type="ZFIN" id="ZDB-GENE-141216-261"/>
    </source>
</evidence>
<dbReference type="InterPro" id="IPR053073">
    <property type="entry name" value="IL11/IL27_subunit_beta"/>
</dbReference>
<dbReference type="Pfam" id="PF00041">
    <property type="entry name" value="fn3"/>
    <property type="match status" value="1"/>
</dbReference>
<dbReference type="PANTHER" id="PTHR48483">
    <property type="entry name" value="INTERLEUKIN-27 SUBUNIT BETA"/>
    <property type="match status" value="1"/>
</dbReference>
<accession>A0A8M9QM82</accession>
<dbReference type="SUPFAM" id="SSF49265">
    <property type="entry name" value="Fibronectin type III"/>
    <property type="match status" value="1"/>
</dbReference>
<dbReference type="FunCoup" id="A0A8M9QM82">
    <property type="interactions" value="2"/>
</dbReference>
<dbReference type="CDD" id="cd00063">
    <property type="entry name" value="FN3"/>
    <property type="match status" value="1"/>
</dbReference>
<organism evidence="1 2">
    <name type="scientific">Danio rerio</name>
    <name type="common">Zebrafish</name>
    <name type="synonym">Brachydanio rerio</name>
    <dbReference type="NCBI Taxonomy" id="7955"/>
    <lineage>
        <taxon>Eukaryota</taxon>
        <taxon>Metazoa</taxon>
        <taxon>Chordata</taxon>
        <taxon>Craniata</taxon>
        <taxon>Vertebrata</taxon>
        <taxon>Euteleostomi</taxon>
        <taxon>Actinopterygii</taxon>
        <taxon>Neopterygii</taxon>
        <taxon>Teleostei</taxon>
        <taxon>Ostariophysi</taxon>
        <taxon>Cypriniformes</taxon>
        <taxon>Danionidae</taxon>
        <taxon>Danioninae</taxon>
        <taxon>Danio</taxon>
    </lineage>
</organism>
<dbReference type="KEGG" id="dre:101883301"/>
<keyword evidence="2" id="KW-0675">Receptor</keyword>
<protein>
    <submittedName>
        <fullName evidence="2">Interleukin-6 receptor subunit beta isoform X1</fullName>
    </submittedName>
</protein>
<name>A0A8M9QM82_DANRE</name>
<dbReference type="OrthoDB" id="8945484at2759"/>
<dbReference type="AlphaFoldDB" id="A0A8M9QM82"/>
<reference evidence="2" key="1">
    <citation type="submission" date="2025-08" db="UniProtKB">
        <authorList>
            <consortium name="RefSeq"/>
        </authorList>
    </citation>
    <scope>IDENTIFICATION</scope>
    <source>
        <strain evidence="2">Tuebingen</strain>
        <tissue evidence="2">Fibroblasts and whole tissue</tissue>
    </source>
</reference>
<dbReference type="InterPro" id="IPR036116">
    <property type="entry name" value="FN3_sf"/>
</dbReference>
<dbReference type="Gene3D" id="2.60.40.10">
    <property type="entry name" value="Immunoglobulins"/>
    <property type="match status" value="2"/>
</dbReference>